<keyword evidence="7 8" id="KW-0479">Metal-binding</keyword>
<dbReference type="InterPro" id="IPR017972">
    <property type="entry name" value="Cyt_P450_CS"/>
</dbReference>
<dbReference type="EMBL" id="SSTD01017768">
    <property type="protein sequence ID" value="TYJ99198.1"/>
    <property type="molecule type" value="Genomic_DNA"/>
</dbReference>
<dbReference type="AlphaFoldDB" id="A0A5A7UNR4"/>
<evidence type="ECO:0000256" key="3">
    <source>
        <dbReference type="ARBA" id="ARBA00022692"/>
    </source>
</evidence>
<dbReference type="OrthoDB" id="1055148at2759"/>
<sequence>MLLQALYEILSIHYGPFLLPRETTGGFNLEGYQIPPKTTVWINAWAIQRDPKIWESPNQFAPERFTEEKKSVDFKGHDFEFISFGSGRRKCIGLSFAIASFEPVLANLLYWFDWKLPTGELLDMTEQQGLAISKKLPLNLIPIPYCV</sequence>
<evidence type="ECO:0000313" key="12">
    <source>
        <dbReference type="Proteomes" id="UP000321947"/>
    </source>
</evidence>
<dbReference type="InterPro" id="IPR050193">
    <property type="entry name" value="Cytochrome_P450_71"/>
</dbReference>
<reference evidence="11 12" key="1">
    <citation type="submission" date="2019-08" db="EMBL/GenBank/DDBJ databases">
        <title>Draft genome sequences of two oriental melons (Cucumis melo L. var makuwa).</title>
        <authorList>
            <person name="Kwon S.-Y."/>
        </authorList>
    </citation>
    <scope>NUCLEOTIDE SEQUENCE [LARGE SCALE GENOMIC DNA]</scope>
    <source>
        <strain evidence="12">cv. Chang Bougi</strain>
        <strain evidence="11">cv. SW 3</strain>
        <tissue evidence="9">Leaf</tissue>
    </source>
</reference>
<comment type="caution">
    <text evidence="9">The sequence shown here is derived from an EMBL/GenBank/DDBJ whole genome shotgun (WGS) entry which is preliminary data.</text>
</comment>
<keyword evidence="6" id="KW-0472">Membrane</keyword>
<evidence type="ECO:0000313" key="9">
    <source>
        <dbReference type="EMBL" id="KAA0055275.1"/>
    </source>
</evidence>
<dbReference type="GO" id="GO:0005506">
    <property type="term" value="F:iron ion binding"/>
    <property type="evidence" value="ECO:0007669"/>
    <property type="project" value="InterPro"/>
</dbReference>
<name>A0A5A7UNR4_CUCMM</name>
<dbReference type="InterPro" id="IPR002401">
    <property type="entry name" value="Cyt_P450_E_grp-I"/>
</dbReference>
<comment type="similarity">
    <text evidence="2 8">Belongs to the cytochrome P450 family.</text>
</comment>
<dbReference type="InterPro" id="IPR036396">
    <property type="entry name" value="Cyt_P450_sf"/>
</dbReference>
<proteinExistence type="inferred from homology"/>
<accession>A0A5A7UNR4</accession>
<gene>
    <name evidence="10" type="ORF">E5676_scaffold248G004080</name>
    <name evidence="9" type="ORF">E6C27_scaffold80G001180</name>
</gene>
<dbReference type="GO" id="GO:0016020">
    <property type="term" value="C:membrane"/>
    <property type="evidence" value="ECO:0007669"/>
    <property type="project" value="UniProtKB-SubCell"/>
</dbReference>
<evidence type="ECO:0000256" key="6">
    <source>
        <dbReference type="ARBA" id="ARBA00023136"/>
    </source>
</evidence>
<evidence type="ECO:0000313" key="11">
    <source>
        <dbReference type="Proteomes" id="UP000321393"/>
    </source>
</evidence>
<keyword evidence="7 8" id="KW-0349">Heme</keyword>
<evidence type="ECO:0000256" key="1">
    <source>
        <dbReference type="ARBA" id="ARBA00004167"/>
    </source>
</evidence>
<dbReference type="GO" id="GO:0016705">
    <property type="term" value="F:oxidoreductase activity, acting on paired donors, with incorporation or reduction of molecular oxygen"/>
    <property type="evidence" value="ECO:0007669"/>
    <property type="project" value="InterPro"/>
</dbReference>
<keyword evidence="8" id="KW-0503">Monooxygenase</keyword>
<dbReference type="Gene3D" id="1.10.630.10">
    <property type="entry name" value="Cytochrome P450"/>
    <property type="match status" value="1"/>
</dbReference>
<keyword evidence="3" id="KW-0812">Transmembrane</keyword>
<keyword evidence="5 8" id="KW-0560">Oxidoreductase</keyword>
<comment type="subcellular location">
    <subcellularLocation>
        <location evidence="1">Membrane</location>
        <topology evidence="1">Single-pass membrane protein</topology>
    </subcellularLocation>
</comment>
<dbReference type="EMBL" id="SSTE01008544">
    <property type="protein sequence ID" value="KAA0055275.1"/>
    <property type="molecule type" value="Genomic_DNA"/>
</dbReference>
<dbReference type="Proteomes" id="UP000321393">
    <property type="component" value="Unassembled WGS sequence"/>
</dbReference>
<dbReference type="Pfam" id="PF00067">
    <property type="entry name" value="p450"/>
    <property type="match status" value="1"/>
</dbReference>
<dbReference type="GO" id="GO:0004497">
    <property type="term" value="F:monooxygenase activity"/>
    <property type="evidence" value="ECO:0007669"/>
    <property type="project" value="UniProtKB-KW"/>
</dbReference>
<dbReference type="SUPFAM" id="SSF48264">
    <property type="entry name" value="Cytochrome P450"/>
    <property type="match status" value="1"/>
</dbReference>
<evidence type="ECO:0000256" key="4">
    <source>
        <dbReference type="ARBA" id="ARBA00022989"/>
    </source>
</evidence>
<dbReference type="PROSITE" id="PS00086">
    <property type="entry name" value="CYTOCHROME_P450"/>
    <property type="match status" value="1"/>
</dbReference>
<evidence type="ECO:0000256" key="5">
    <source>
        <dbReference type="ARBA" id="ARBA00023002"/>
    </source>
</evidence>
<keyword evidence="7 8" id="KW-0408">Iron</keyword>
<organism evidence="9 11">
    <name type="scientific">Cucumis melo var. makuwa</name>
    <name type="common">Oriental melon</name>
    <dbReference type="NCBI Taxonomy" id="1194695"/>
    <lineage>
        <taxon>Eukaryota</taxon>
        <taxon>Viridiplantae</taxon>
        <taxon>Streptophyta</taxon>
        <taxon>Embryophyta</taxon>
        <taxon>Tracheophyta</taxon>
        <taxon>Spermatophyta</taxon>
        <taxon>Magnoliopsida</taxon>
        <taxon>eudicotyledons</taxon>
        <taxon>Gunneridae</taxon>
        <taxon>Pentapetalae</taxon>
        <taxon>rosids</taxon>
        <taxon>fabids</taxon>
        <taxon>Cucurbitales</taxon>
        <taxon>Cucurbitaceae</taxon>
        <taxon>Benincaseae</taxon>
        <taxon>Cucumis</taxon>
    </lineage>
</organism>
<evidence type="ECO:0000313" key="10">
    <source>
        <dbReference type="EMBL" id="TYJ99198.1"/>
    </source>
</evidence>
<feature type="binding site" description="axial binding residue" evidence="7">
    <location>
        <position position="91"/>
    </location>
    <ligand>
        <name>heme</name>
        <dbReference type="ChEBI" id="CHEBI:30413"/>
    </ligand>
    <ligandPart>
        <name>Fe</name>
        <dbReference type="ChEBI" id="CHEBI:18248"/>
    </ligandPart>
</feature>
<evidence type="ECO:0000256" key="8">
    <source>
        <dbReference type="RuleBase" id="RU000461"/>
    </source>
</evidence>
<dbReference type="InterPro" id="IPR001128">
    <property type="entry name" value="Cyt_P450"/>
</dbReference>
<comment type="cofactor">
    <cofactor evidence="7">
        <name>heme</name>
        <dbReference type="ChEBI" id="CHEBI:30413"/>
    </cofactor>
</comment>
<evidence type="ECO:0000256" key="2">
    <source>
        <dbReference type="ARBA" id="ARBA00010617"/>
    </source>
</evidence>
<dbReference type="PRINTS" id="PR00463">
    <property type="entry name" value="EP450I"/>
</dbReference>
<dbReference type="PANTHER" id="PTHR47956">
    <property type="entry name" value="CYTOCHROME P450 71B11-RELATED"/>
    <property type="match status" value="1"/>
</dbReference>
<evidence type="ECO:0000256" key="7">
    <source>
        <dbReference type="PIRSR" id="PIRSR602401-1"/>
    </source>
</evidence>
<dbReference type="STRING" id="1194695.A0A5A7UNR4"/>
<protein>
    <submittedName>
        <fullName evidence="9">Cytochrome P450 71A1-like</fullName>
    </submittedName>
</protein>
<dbReference type="Proteomes" id="UP000321947">
    <property type="component" value="Unassembled WGS sequence"/>
</dbReference>
<dbReference type="GO" id="GO:0020037">
    <property type="term" value="F:heme binding"/>
    <property type="evidence" value="ECO:0007669"/>
    <property type="project" value="InterPro"/>
</dbReference>
<keyword evidence="4" id="KW-1133">Transmembrane helix</keyword>